<proteinExistence type="predicted"/>
<gene>
    <name evidence="1" type="ORF">H8K55_11735</name>
</gene>
<evidence type="ECO:0000313" key="2">
    <source>
        <dbReference type="Proteomes" id="UP000624279"/>
    </source>
</evidence>
<comment type="caution">
    <text evidence="1">The sequence shown here is derived from an EMBL/GenBank/DDBJ whole genome shotgun (WGS) entry which is preliminary data.</text>
</comment>
<dbReference type="Proteomes" id="UP000624279">
    <property type="component" value="Unassembled WGS sequence"/>
</dbReference>
<sequence>MNKKSTSKTFDDDAPITQSDIKSGKLVLRKRATNGVILSNKQRVNIYLDSAIIEHFKAMAGERGYQTLINDALKQALQAESIEATIKKTIREELRKH</sequence>
<protein>
    <submittedName>
        <fullName evidence="1">BrnA antitoxin family protein</fullName>
    </submittedName>
</protein>
<dbReference type="RefSeq" id="WP_186942263.1">
    <property type="nucleotide sequence ID" value="NZ_JACOGA010000010.1"/>
</dbReference>
<keyword evidence="2" id="KW-1185">Reference proteome</keyword>
<accession>A0ABR6YCK5</accession>
<organism evidence="1 2">
    <name type="scientific">Undibacterium flavidum</name>
    <dbReference type="NCBI Taxonomy" id="2762297"/>
    <lineage>
        <taxon>Bacteria</taxon>
        <taxon>Pseudomonadati</taxon>
        <taxon>Pseudomonadota</taxon>
        <taxon>Betaproteobacteria</taxon>
        <taxon>Burkholderiales</taxon>
        <taxon>Oxalobacteraceae</taxon>
        <taxon>Undibacterium</taxon>
    </lineage>
</organism>
<reference evidence="1 2" key="1">
    <citation type="submission" date="2020-08" db="EMBL/GenBank/DDBJ databases">
        <title>Novel species isolated from subtropical streams in China.</title>
        <authorList>
            <person name="Lu H."/>
        </authorList>
    </citation>
    <scope>NUCLEOTIDE SEQUENCE [LARGE SCALE GENOMIC DNA]</scope>
    <source>
        <strain evidence="1 2">LX15W</strain>
    </source>
</reference>
<dbReference type="EMBL" id="JACOGA010000010">
    <property type="protein sequence ID" value="MBC3874262.1"/>
    <property type="molecule type" value="Genomic_DNA"/>
</dbReference>
<dbReference type="Pfam" id="PF14384">
    <property type="entry name" value="BrnA_antitoxin"/>
    <property type="match status" value="1"/>
</dbReference>
<dbReference type="InterPro" id="IPR025528">
    <property type="entry name" value="BrnA_antitoxin"/>
</dbReference>
<evidence type="ECO:0000313" key="1">
    <source>
        <dbReference type="EMBL" id="MBC3874262.1"/>
    </source>
</evidence>
<name>A0ABR6YCK5_9BURK</name>